<reference evidence="11" key="1">
    <citation type="submission" date="2022-01" db="EMBL/GenBank/DDBJ databases">
        <authorList>
            <person name="King R."/>
        </authorList>
    </citation>
    <scope>NUCLEOTIDE SEQUENCE</scope>
</reference>
<dbReference type="AlphaFoldDB" id="A0A9P0H376"/>
<dbReference type="OrthoDB" id="6629893at2759"/>
<evidence type="ECO:0000256" key="2">
    <source>
        <dbReference type="ARBA" id="ARBA00008685"/>
    </source>
</evidence>
<dbReference type="GO" id="GO:0050906">
    <property type="term" value="P:detection of stimulus involved in sensory perception"/>
    <property type="evidence" value="ECO:0007669"/>
    <property type="project" value="UniProtKB-ARBA"/>
</dbReference>
<dbReference type="GO" id="GO:0005886">
    <property type="term" value="C:plasma membrane"/>
    <property type="evidence" value="ECO:0007669"/>
    <property type="project" value="UniProtKB-SubCell"/>
</dbReference>
<dbReference type="Gene3D" id="1.10.287.70">
    <property type="match status" value="1"/>
</dbReference>
<evidence type="ECO:0000256" key="9">
    <source>
        <dbReference type="SAM" id="Phobius"/>
    </source>
</evidence>
<keyword evidence="12" id="KW-1185">Reference proteome</keyword>
<keyword evidence="6 9" id="KW-0472">Membrane</keyword>
<feature type="transmembrane region" description="Helical" evidence="9">
    <location>
        <begin position="86"/>
        <end position="109"/>
    </location>
</feature>
<evidence type="ECO:0000256" key="8">
    <source>
        <dbReference type="ARBA" id="ARBA00023180"/>
    </source>
</evidence>
<keyword evidence="5 9" id="KW-1133">Transmembrane helix</keyword>
<dbReference type="GO" id="GO:0015276">
    <property type="term" value="F:ligand-gated monoatomic ion channel activity"/>
    <property type="evidence" value="ECO:0007669"/>
    <property type="project" value="InterPro"/>
</dbReference>
<dbReference type="Proteomes" id="UP001152798">
    <property type="component" value="Chromosome 1"/>
</dbReference>
<name>A0A9P0H376_NEZVI</name>
<dbReference type="InterPro" id="IPR052192">
    <property type="entry name" value="Insect_Ionotropic_Sensory_Rcpt"/>
</dbReference>
<dbReference type="PANTHER" id="PTHR42643:SF33">
    <property type="entry name" value="GLUTAMATE RECEPTOR 2-LIKE PROTEIN"/>
    <property type="match status" value="1"/>
</dbReference>
<keyword evidence="8" id="KW-0325">Glycoprotein</keyword>
<sequence length="253" mass="28190">MILFKHPRLPVMKNIYVLPFHRNVWFCCIALFFICFGLLLAATVSYPGVFEAHTYSTSTDILTLLIGVASQQGIDLGARSPSTRMVLLLFSICSLFLSTSYSANIVALIQSGAETITTVADLIQSPLSFAVQDVPFVKNYLKEKCGLSELHVYTYPRYSIPVMKDSGYRNLFTSSLSRQRECGLIRRAEQKVLERKPACTAKDSGFVSVTFGDFLPGLLVLCWGMAAAFIALLVEITTSKCNLMAKREKRKEK</sequence>
<keyword evidence="4 9" id="KW-0812">Transmembrane</keyword>
<dbReference type="Pfam" id="PF00060">
    <property type="entry name" value="Lig_chan"/>
    <property type="match status" value="1"/>
</dbReference>
<organism evidence="11 12">
    <name type="scientific">Nezara viridula</name>
    <name type="common">Southern green stink bug</name>
    <name type="synonym">Cimex viridulus</name>
    <dbReference type="NCBI Taxonomy" id="85310"/>
    <lineage>
        <taxon>Eukaryota</taxon>
        <taxon>Metazoa</taxon>
        <taxon>Ecdysozoa</taxon>
        <taxon>Arthropoda</taxon>
        <taxon>Hexapoda</taxon>
        <taxon>Insecta</taxon>
        <taxon>Pterygota</taxon>
        <taxon>Neoptera</taxon>
        <taxon>Paraneoptera</taxon>
        <taxon>Hemiptera</taxon>
        <taxon>Heteroptera</taxon>
        <taxon>Panheteroptera</taxon>
        <taxon>Pentatomomorpha</taxon>
        <taxon>Pentatomoidea</taxon>
        <taxon>Pentatomidae</taxon>
        <taxon>Pentatominae</taxon>
        <taxon>Nezara</taxon>
    </lineage>
</organism>
<evidence type="ECO:0000313" key="11">
    <source>
        <dbReference type="EMBL" id="CAH1391232.1"/>
    </source>
</evidence>
<comment type="similarity">
    <text evidence="2">Belongs to the glutamate-gated ion channel (TC 1.A.10.1) family.</text>
</comment>
<feature type="transmembrane region" description="Helical" evidence="9">
    <location>
        <begin position="23"/>
        <end position="46"/>
    </location>
</feature>
<proteinExistence type="inferred from homology"/>
<accession>A0A9P0H376</accession>
<gene>
    <name evidence="11" type="ORF">NEZAVI_LOCUS2284</name>
</gene>
<feature type="transmembrane region" description="Helical" evidence="9">
    <location>
        <begin position="214"/>
        <end position="234"/>
    </location>
</feature>
<evidence type="ECO:0000256" key="4">
    <source>
        <dbReference type="ARBA" id="ARBA00022692"/>
    </source>
</evidence>
<evidence type="ECO:0000256" key="7">
    <source>
        <dbReference type="ARBA" id="ARBA00023170"/>
    </source>
</evidence>
<feature type="domain" description="Ionotropic glutamate receptor C-terminal" evidence="10">
    <location>
        <begin position="23"/>
        <end position="196"/>
    </location>
</feature>
<evidence type="ECO:0000256" key="5">
    <source>
        <dbReference type="ARBA" id="ARBA00022989"/>
    </source>
</evidence>
<keyword evidence="7" id="KW-0675">Receptor</keyword>
<evidence type="ECO:0000259" key="10">
    <source>
        <dbReference type="Pfam" id="PF00060"/>
    </source>
</evidence>
<evidence type="ECO:0000313" key="12">
    <source>
        <dbReference type="Proteomes" id="UP001152798"/>
    </source>
</evidence>
<evidence type="ECO:0000256" key="6">
    <source>
        <dbReference type="ARBA" id="ARBA00023136"/>
    </source>
</evidence>
<protein>
    <recommendedName>
        <fullName evidence="10">Ionotropic glutamate receptor C-terminal domain-containing protein</fullName>
    </recommendedName>
</protein>
<keyword evidence="3" id="KW-1003">Cell membrane</keyword>
<dbReference type="PANTHER" id="PTHR42643">
    <property type="entry name" value="IONOTROPIC RECEPTOR 20A-RELATED"/>
    <property type="match status" value="1"/>
</dbReference>
<dbReference type="InterPro" id="IPR001320">
    <property type="entry name" value="Iontro_rcpt_C"/>
</dbReference>
<evidence type="ECO:0000256" key="3">
    <source>
        <dbReference type="ARBA" id="ARBA00022475"/>
    </source>
</evidence>
<comment type="subcellular location">
    <subcellularLocation>
        <location evidence="1">Cell membrane</location>
        <topology evidence="1">Multi-pass membrane protein</topology>
    </subcellularLocation>
</comment>
<evidence type="ECO:0000256" key="1">
    <source>
        <dbReference type="ARBA" id="ARBA00004651"/>
    </source>
</evidence>
<dbReference type="EMBL" id="OV725077">
    <property type="protein sequence ID" value="CAH1391232.1"/>
    <property type="molecule type" value="Genomic_DNA"/>
</dbReference>
<feature type="transmembrane region" description="Helical" evidence="9">
    <location>
        <begin position="52"/>
        <end position="74"/>
    </location>
</feature>